<accession>A0ABQ9AY63</accession>
<evidence type="ECO:0000313" key="3">
    <source>
        <dbReference type="Proteomes" id="UP001141253"/>
    </source>
</evidence>
<feature type="region of interest" description="Disordered" evidence="1">
    <location>
        <begin position="1"/>
        <end position="23"/>
    </location>
</feature>
<protein>
    <submittedName>
        <fullName evidence="2">Uncharacterized protein</fullName>
    </submittedName>
</protein>
<evidence type="ECO:0000256" key="1">
    <source>
        <dbReference type="SAM" id="MobiDB-lite"/>
    </source>
</evidence>
<keyword evidence="3" id="KW-1185">Reference proteome</keyword>
<dbReference type="Proteomes" id="UP001141253">
    <property type="component" value="Chromosome 7"/>
</dbReference>
<feature type="compositionally biased region" description="Basic residues" evidence="1">
    <location>
        <begin position="1"/>
        <end position="12"/>
    </location>
</feature>
<gene>
    <name evidence="2" type="ORF">OIU77_003023</name>
</gene>
<feature type="compositionally biased region" description="Basic and acidic residues" evidence="1">
    <location>
        <begin position="68"/>
        <end position="79"/>
    </location>
</feature>
<dbReference type="EMBL" id="JAPFFI010000014">
    <property type="protein sequence ID" value="KAJ6366552.1"/>
    <property type="molecule type" value="Genomic_DNA"/>
</dbReference>
<reference evidence="2" key="1">
    <citation type="submission" date="2022-10" db="EMBL/GenBank/DDBJ databases">
        <authorList>
            <person name="Hyden B.L."/>
            <person name="Feng K."/>
            <person name="Yates T."/>
            <person name="Jawdy S."/>
            <person name="Smart L.B."/>
            <person name="Muchero W."/>
        </authorList>
    </citation>
    <scope>NUCLEOTIDE SEQUENCE</scope>
    <source>
        <tissue evidence="2">Shoot tip</tissue>
    </source>
</reference>
<feature type="region of interest" description="Disordered" evidence="1">
    <location>
        <begin position="36"/>
        <end position="79"/>
    </location>
</feature>
<organism evidence="2 3">
    <name type="scientific">Salix suchowensis</name>
    <dbReference type="NCBI Taxonomy" id="1278906"/>
    <lineage>
        <taxon>Eukaryota</taxon>
        <taxon>Viridiplantae</taxon>
        <taxon>Streptophyta</taxon>
        <taxon>Embryophyta</taxon>
        <taxon>Tracheophyta</taxon>
        <taxon>Spermatophyta</taxon>
        <taxon>Magnoliopsida</taxon>
        <taxon>eudicotyledons</taxon>
        <taxon>Gunneridae</taxon>
        <taxon>Pentapetalae</taxon>
        <taxon>rosids</taxon>
        <taxon>fabids</taxon>
        <taxon>Malpighiales</taxon>
        <taxon>Salicaceae</taxon>
        <taxon>Saliceae</taxon>
        <taxon>Salix</taxon>
    </lineage>
</organism>
<name>A0ABQ9AY63_9ROSI</name>
<comment type="caution">
    <text evidence="2">The sequence shown here is derived from an EMBL/GenBank/DDBJ whole genome shotgun (WGS) entry which is preliminary data.</text>
</comment>
<sequence length="79" mass="8963">MAAASRPRRKSNRLQTKLGEKAETLSKQLKLNLNLNANSKGNQPTWSLLHQHKPPNVGEADTRQSFSAEREERTEELPQ</sequence>
<evidence type="ECO:0000313" key="2">
    <source>
        <dbReference type="EMBL" id="KAJ6366552.1"/>
    </source>
</evidence>
<proteinExistence type="predicted"/>
<reference evidence="2" key="2">
    <citation type="journal article" date="2023" name="Int. J. Mol. Sci.">
        <title>De Novo Assembly and Annotation of 11 Diverse Shrub Willow (Salix) Genomes Reveals Novel Gene Organization in Sex-Linked Regions.</title>
        <authorList>
            <person name="Hyden B."/>
            <person name="Feng K."/>
            <person name="Yates T.B."/>
            <person name="Jawdy S."/>
            <person name="Cereghino C."/>
            <person name="Smart L.B."/>
            <person name="Muchero W."/>
        </authorList>
    </citation>
    <scope>NUCLEOTIDE SEQUENCE</scope>
    <source>
        <tissue evidence="2">Shoot tip</tissue>
    </source>
</reference>